<dbReference type="PANTHER" id="PTHR24186">
    <property type="entry name" value="PROTEIN PHOSPHATASE 1 REGULATORY SUBUNIT"/>
    <property type="match status" value="1"/>
</dbReference>
<dbReference type="Pfam" id="PF12796">
    <property type="entry name" value="Ank_2"/>
    <property type="match status" value="1"/>
</dbReference>
<dbReference type="eggNOG" id="KOG0504">
    <property type="taxonomic scope" value="Eukaryota"/>
</dbReference>
<proteinExistence type="predicted"/>
<dbReference type="InterPro" id="IPR036770">
    <property type="entry name" value="Ankyrin_rpt-contain_sf"/>
</dbReference>
<sequence length="394" mass="43460">MSALHISARSGQSRVIKILIDERPDVCELLDNKDRTALHVAVENAQRNAVKILLDVMAFRDLINKQDIEGNTALHLAAIHEHYEILEILAADGITFAAAVQVPGGYDDEGMANLKDKASFKYFLVYNFMGFGFAAGTLLIHFTYEMLPTILRVSGLQHAFTGTSAAFQFVKSFTLCSIFCTVFGFIYATNTVSYDNVSKLGFSDFMNEFTWTLGLPATVTSVSLCCPCFYLLYHLGRLYCWVPLKVLCLEYGALHVKKRELDTIDIASAIRSNDKLRTAGQVGCMKSFPRAPTRASCEFSEANNEGMQVQSQSLSEQAEEGKDTPPLAYEMLGCQLSWFGPNNSGVLHPSSSKASIVLIPKIEVPATTNDSASLCNFIYKIISKIHASRTKHIG</sequence>
<dbReference type="STRING" id="981085.W9QFX0"/>
<keyword evidence="1" id="KW-0677">Repeat</keyword>
<dbReference type="SUPFAM" id="SSF48403">
    <property type="entry name" value="Ankyrin repeat"/>
    <property type="match status" value="1"/>
</dbReference>
<evidence type="ECO:0000256" key="2">
    <source>
        <dbReference type="ARBA" id="ARBA00023043"/>
    </source>
</evidence>
<dbReference type="InterPro" id="IPR002110">
    <property type="entry name" value="Ankyrin_rpt"/>
</dbReference>
<reference evidence="6" key="1">
    <citation type="submission" date="2013-01" db="EMBL/GenBank/DDBJ databases">
        <title>Draft Genome Sequence of a Mulberry Tree, Morus notabilis C.K. Schneid.</title>
        <authorList>
            <person name="He N."/>
            <person name="Zhao S."/>
        </authorList>
    </citation>
    <scope>NUCLEOTIDE SEQUENCE</scope>
</reference>
<dbReference type="PANTHER" id="PTHR24186:SF50">
    <property type="entry name" value="ANKYRIN REPEAT-CONTAINING PROTEIN ITN1-LIKE ISOFORM X1"/>
    <property type="match status" value="1"/>
</dbReference>
<gene>
    <name evidence="5" type="ORF">L484_013696</name>
</gene>
<keyword evidence="4" id="KW-0472">Membrane</keyword>
<keyword evidence="4" id="KW-1133">Transmembrane helix</keyword>
<keyword evidence="4" id="KW-0812">Transmembrane</keyword>
<name>W9QFX0_9ROSA</name>
<evidence type="ECO:0000256" key="1">
    <source>
        <dbReference type="ARBA" id="ARBA00022737"/>
    </source>
</evidence>
<protein>
    <submittedName>
        <fullName evidence="5">Ankyrin repeat-containing protein</fullName>
    </submittedName>
</protein>
<dbReference type="Proteomes" id="UP000030645">
    <property type="component" value="Unassembled WGS sequence"/>
</dbReference>
<dbReference type="GO" id="GO:0005886">
    <property type="term" value="C:plasma membrane"/>
    <property type="evidence" value="ECO:0007669"/>
    <property type="project" value="TreeGrafter"/>
</dbReference>
<keyword evidence="2 3" id="KW-0040">ANK repeat</keyword>
<evidence type="ECO:0000256" key="3">
    <source>
        <dbReference type="PROSITE-ProRule" id="PRU00023"/>
    </source>
</evidence>
<feature type="repeat" description="ANK" evidence="3">
    <location>
        <begin position="69"/>
        <end position="101"/>
    </location>
</feature>
<dbReference type="AlphaFoldDB" id="W9QFX0"/>
<accession>W9QFX0</accession>
<feature type="transmembrane region" description="Helical" evidence="4">
    <location>
        <begin position="209"/>
        <end position="233"/>
    </location>
</feature>
<dbReference type="PROSITE" id="PS50088">
    <property type="entry name" value="ANK_REPEAT"/>
    <property type="match status" value="2"/>
</dbReference>
<feature type="transmembrane region" description="Helical" evidence="4">
    <location>
        <begin position="164"/>
        <end position="188"/>
    </location>
</feature>
<dbReference type="PROSITE" id="PS50297">
    <property type="entry name" value="ANK_REP_REGION"/>
    <property type="match status" value="1"/>
</dbReference>
<organism evidence="5 6">
    <name type="scientific">Morus notabilis</name>
    <dbReference type="NCBI Taxonomy" id="981085"/>
    <lineage>
        <taxon>Eukaryota</taxon>
        <taxon>Viridiplantae</taxon>
        <taxon>Streptophyta</taxon>
        <taxon>Embryophyta</taxon>
        <taxon>Tracheophyta</taxon>
        <taxon>Spermatophyta</taxon>
        <taxon>Magnoliopsida</taxon>
        <taxon>eudicotyledons</taxon>
        <taxon>Gunneridae</taxon>
        <taxon>Pentapetalae</taxon>
        <taxon>rosids</taxon>
        <taxon>fabids</taxon>
        <taxon>Rosales</taxon>
        <taxon>Moraceae</taxon>
        <taxon>Moreae</taxon>
        <taxon>Morus</taxon>
    </lineage>
</organism>
<evidence type="ECO:0000313" key="5">
    <source>
        <dbReference type="EMBL" id="EXB36261.1"/>
    </source>
</evidence>
<feature type="repeat" description="ANK" evidence="3">
    <location>
        <begin position="33"/>
        <end position="65"/>
    </location>
</feature>
<evidence type="ECO:0000313" key="6">
    <source>
        <dbReference type="Proteomes" id="UP000030645"/>
    </source>
</evidence>
<dbReference type="SMART" id="SM00248">
    <property type="entry name" value="ANK"/>
    <property type="match status" value="3"/>
</dbReference>
<dbReference type="EMBL" id="KE343572">
    <property type="protein sequence ID" value="EXB36261.1"/>
    <property type="molecule type" value="Genomic_DNA"/>
</dbReference>
<evidence type="ECO:0000256" key="4">
    <source>
        <dbReference type="SAM" id="Phobius"/>
    </source>
</evidence>
<dbReference type="Gene3D" id="1.25.40.20">
    <property type="entry name" value="Ankyrin repeat-containing domain"/>
    <property type="match status" value="1"/>
</dbReference>
<feature type="transmembrane region" description="Helical" evidence="4">
    <location>
        <begin position="123"/>
        <end position="144"/>
    </location>
</feature>
<keyword evidence="6" id="KW-1185">Reference proteome</keyword>